<keyword evidence="2 4" id="KW-0067">ATP-binding</keyword>
<evidence type="ECO:0000256" key="1">
    <source>
        <dbReference type="ARBA" id="ARBA00022741"/>
    </source>
</evidence>
<dbReference type="SUPFAM" id="SSF52540">
    <property type="entry name" value="P-loop containing nucleoside triphosphate hydrolases"/>
    <property type="match status" value="1"/>
</dbReference>
<proteinExistence type="predicted"/>
<organism evidence="4 5">
    <name type="scientific">Streptomyces daliensis</name>
    <dbReference type="NCBI Taxonomy" id="299421"/>
    <lineage>
        <taxon>Bacteria</taxon>
        <taxon>Bacillati</taxon>
        <taxon>Actinomycetota</taxon>
        <taxon>Actinomycetes</taxon>
        <taxon>Kitasatosporales</taxon>
        <taxon>Streptomycetaceae</taxon>
        <taxon>Streptomyces</taxon>
    </lineage>
</organism>
<dbReference type="InterPro" id="IPR017871">
    <property type="entry name" value="ABC_transporter-like_CS"/>
</dbReference>
<feature type="domain" description="ABC transporter" evidence="3">
    <location>
        <begin position="3"/>
        <end position="240"/>
    </location>
</feature>
<protein>
    <submittedName>
        <fullName evidence="4">ABC transporter ATP-binding protein</fullName>
    </submittedName>
</protein>
<dbReference type="SMART" id="SM00382">
    <property type="entry name" value="AAA"/>
    <property type="match status" value="1"/>
</dbReference>
<keyword evidence="1" id="KW-0547">Nucleotide-binding</keyword>
<keyword evidence="5" id="KW-1185">Reference proteome</keyword>
<sequence length="263" mass="27848">MIPPIAELTRTSQQYGDVTALNTADLVVRRGELLAVVGPEGSGKSTLLHTMGALCRPSAGRVRVDGREVARLSDRELLALRAETVGFVSQRDRLPSGVAALDTVADGLLFGGGSRDERRQLAELTLRGAGLGHRLLHQPHQLSAGERRRVSLARAMAGGPVLLLADEPTGGLEADEAEAVVGLLHTWHRAGTTVVVATRDHALASSLPREVRLRDGHIAHDSAAVPVPVPAPRAPVGTRALTSRAVHVQTARSGGRRARKAMR</sequence>
<evidence type="ECO:0000313" key="5">
    <source>
        <dbReference type="Proteomes" id="UP000675554"/>
    </source>
</evidence>
<dbReference type="InterPro" id="IPR027417">
    <property type="entry name" value="P-loop_NTPase"/>
</dbReference>
<dbReference type="InterPro" id="IPR015854">
    <property type="entry name" value="ABC_transpr_LolD-like"/>
</dbReference>
<comment type="caution">
    <text evidence="4">The sequence shown here is derived from an EMBL/GenBank/DDBJ whole genome shotgun (WGS) entry which is preliminary data.</text>
</comment>
<dbReference type="EMBL" id="JAGSMN010000878">
    <property type="protein sequence ID" value="MBR7677279.1"/>
    <property type="molecule type" value="Genomic_DNA"/>
</dbReference>
<name>A0A8T4IYR3_9ACTN</name>
<dbReference type="PANTHER" id="PTHR24220">
    <property type="entry name" value="IMPORT ATP-BINDING PROTEIN"/>
    <property type="match status" value="1"/>
</dbReference>
<dbReference type="InterPro" id="IPR003593">
    <property type="entry name" value="AAA+_ATPase"/>
</dbReference>
<dbReference type="GO" id="GO:0022857">
    <property type="term" value="F:transmembrane transporter activity"/>
    <property type="evidence" value="ECO:0007669"/>
    <property type="project" value="TreeGrafter"/>
</dbReference>
<dbReference type="GO" id="GO:0005524">
    <property type="term" value="F:ATP binding"/>
    <property type="evidence" value="ECO:0007669"/>
    <property type="project" value="UniProtKB-KW"/>
</dbReference>
<reference evidence="4" key="1">
    <citation type="submission" date="2021-04" db="EMBL/GenBank/DDBJ databases">
        <title>Sequencing of actinobacteria type strains.</title>
        <authorList>
            <person name="Nguyen G.-S."/>
            <person name="Wentzel A."/>
        </authorList>
    </citation>
    <scope>NUCLEOTIDE SEQUENCE</scope>
    <source>
        <strain evidence="4">DSM 42095</strain>
    </source>
</reference>
<dbReference type="PROSITE" id="PS00211">
    <property type="entry name" value="ABC_TRANSPORTER_1"/>
    <property type="match status" value="1"/>
</dbReference>
<dbReference type="GO" id="GO:0016887">
    <property type="term" value="F:ATP hydrolysis activity"/>
    <property type="evidence" value="ECO:0007669"/>
    <property type="project" value="InterPro"/>
</dbReference>
<dbReference type="AlphaFoldDB" id="A0A8T4IYR3"/>
<accession>A0A8T4IYR3</accession>
<evidence type="ECO:0000256" key="2">
    <source>
        <dbReference type="ARBA" id="ARBA00022840"/>
    </source>
</evidence>
<dbReference type="Gene3D" id="3.40.50.300">
    <property type="entry name" value="P-loop containing nucleotide triphosphate hydrolases"/>
    <property type="match status" value="1"/>
</dbReference>
<evidence type="ECO:0000259" key="3">
    <source>
        <dbReference type="PROSITE" id="PS50893"/>
    </source>
</evidence>
<gene>
    <name evidence="4" type="ORF">KDA82_30660</name>
</gene>
<dbReference type="InterPro" id="IPR003439">
    <property type="entry name" value="ABC_transporter-like_ATP-bd"/>
</dbReference>
<dbReference type="PROSITE" id="PS50893">
    <property type="entry name" value="ABC_TRANSPORTER_2"/>
    <property type="match status" value="1"/>
</dbReference>
<dbReference type="Pfam" id="PF00005">
    <property type="entry name" value="ABC_tran"/>
    <property type="match status" value="1"/>
</dbReference>
<dbReference type="GO" id="GO:0005886">
    <property type="term" value="C:plasma membrane"/>
    <property type="evidence" value="ECO:0007669"/>
    <property type="project" value="TreeGrafter"/>
</dbReference>
<dbReference type="Proteomes" id="UP000675554">
    <property type="component" value="Unassembled WGS sequence"/>
</dbReference>
<evidence type="ECO:0000313" key="4">
    <source>
        <dbReference type="EMBL" id="MBR7677279.1"/>
    </source>
</evidence>